<evidence type="ECO:0000256" key="5">
    <source>
        <dbReference type="SAM" id="Phobius"/>
    </source>
</evidence>
<feature type="transmembrane region" description="Helical" evidence="5">
    <location>
        <begin position="80"/>
        <end position="99"/>
    </location>
</feature>
<feature type="domain" description="G-protein coupled receptors family 1 profile" evidence="6">
    <location>
        <begin position="1"/>
        <end position="104"/>
    </location>
</feature>
<dbReference type="RefSeq" id="XP_002738886.2">
    <property type="nucleotide sequence ID" value="XM_002738840.2"/>
</dbReference>
<evidence type="ECO:0000256" key="4">
    <source>
        <dbReference type="ARBA" id="ARBA00023136"/>
    </source>
</evidence>
<feature type="transmembrane region" description="Helical" evidence="5">
    <location>
        <begin position="45"/>
        <end position="68"/>
    </location>
</feature>
<evidence type="ECO:0000313" key="7">
    <source>
        <dbReference type="Proteomes" id="UP000694865"/>
    </source>
</evidence>
<protein>
    <submittedName>
        <fullName evidence="8">G-protein coupled receptor 143-like</fullName>
    </submittedName>
</protein>
<dbReference type="PANTHER" id="PTHR15177:SF2">
    <property type="entry name" value="G-PROTEIN COUPLED RECEPTOR 143"/>
    <property type="match status" value="1"/>
</dbReference>
<name>A0ABM0GWI3_SACKO</name>
<accession>A0ABM0GWI3</accession>
<dbReference type="GeneID" id="100367998"/>
<keyword evidence="3 5" id="KW-1133">Transmembrane helix</keyword>
<gene>
    <name evidence="8" type="primary">LOC100367998</name>
</gene>
<keyword evidence="7" id="KW-1185">Reference proteome</keyword>
<evidence type="ECO:0000256" key="2">
    <source>
        <dbReference type="ARBA" id="ARBA00022692"/>
    </source>
</evidence>
<evidence type="ECO:0000313" key="8">
    <source>
        <dbReference type="RefSeq" id="XP_002738886.2"/>
    </source>
</evidence>
<dbReference type="Pfam" id="PF02101">
    <property type="entry name" value="Ocular_alb"/>
    <property type="match status" value="1"/>
</dbReference>
<dbReference type="PANTHER" id="PTHR15177">
    <property type="entry name" value="G-PROTEIN COUPLED RECEPTOR 143"/>
    <property type="match status" value="1"/>
</dbReference>
<proteinExistence type="predicted"/>
<dbReference type="PROSITE" id="PS50262">
    <property type="entry name" value="G_PROTEIN_RECEP_F1_2"/>
    <property type="match status" value="1"/>
</dbReference>
<organism evidence="7 8">
    <name type="scientific">Saccoglossus kowalevskii</name>
    <name type="common">Acorn worm</name>
    <dbReference type="NCBI Taxonomy" id="10224"/>
    <lineage>
        <taxon>Eukaryota</taxon>
        <taxon>Metazoa</taxon>
        <taxon>Hemichordata</taxon>
        <taxon>Enteropneusta</taxon>
        <taxon>Harrimaniidae</taxon>
        <taxon>Saccoglossus</taxon>
    </lineage>
</organism>
<keyword evidence="2 5" id="KW-0812">Transmembrane</keyword>
<sequence length="154" mass="17549">MLMVMICNPILYFFSARNVSSLIKARFGRFTDQERAVIKQVKEKFALILAVFYVCWLPNVINAVLLFFNSRYKDNSSIEAGIIVMDVMMGILNPLQAFLNALVYRGWAGCCNIKRPFSRTLNEDERPGLMESTSQLLDSGRVKETSPLLLNNEN</sequence>
<keyword evidence="4 5" id="KW-0472">Membrane</keyword>
<reference evidence="8" key="1">
    <citation type="submission" date="2025-08" db="UniProtKB">
        <authorList>
            <consortium name="RefSeq"/>
        </authorList>
    </citation>
    <scope>IDENTIFICATION</scope>
    <source>
        <tissue evidence="8">Testes</tissue>
    </source>
</reference>
<dbReference type="InterPro" id="IPR017452">
    <property type="entry name" value="GPCR_Rhodpsn_7TM"/>
</dbReference>
<evidence type="ECO:0000259" key="6">
    <source>
        <dbReference type="PROSITE" id="PS50262"/>
    </source>
</evidence>
<evidence type="ECO:0000256" key="3">
    <source>
        <dbReference type="ARBA" id="ARBA00022989"/>
    </source>
</evidence>
<evidence type="ECO:0000256" key="1">
    <source>
        <dbReference type="ARBA" id="ARBA00004370"/>
    </source>
</evidence>
<dbReference type="InterPro" id="IPR001414">
    <property type="entry name" value="GPR143"/>
</dbReference>
<comment type="subcellular location">
    <subcellularLocation>
        <location evidence="1">Membrane</location>
    </subcellularLocation>
</comment>
<dbReference type="Proteomes" id="UP000694865">
    <property type="component" value="Unplaced"/>
</dbReference>